<dbReference type="AlphaFoldDB" id="A0A0F9XXV3"/>
<accession>A0A0F9XXV3</accession>
<comment type="similarity">
    <text evidence="1">Belongs to the tpcK family.</text>
</comment>
<sequence length="144" mass="16367">MATKQRLLRLTLMQYKNPKISDEEFQKHWSEHHAPIASSWLARNGIVGYTQYHTPPETRNLASALAATVGATVAPFDGYVEFFVNNPEDLWKATSDPEYPVKMHPDEQYMFDSSKMQVTVGWVEVYIQDGKVVNIVDGKSAYAQ</sequence>
<dbReference type="Gene3D" id="3.30.70.100">
    <property type="match status" value="1"/>
</dbReference>
<evidence type="ECO:0000313" key="3">
    <source>
        <dbReference type="EMBL" id="KKP04838.1"/>
    </source>
</evidence>
<dbReference type="InterPro" id="IPR009799">
    <property type="entry name" value="EthD_dom"/>
</dbReference>
<dbReference type="GO" id="GO:0016491">
    <property type="term" value="F:oxidoreductase activity"/>
    <property type="evidence" value="ECO:0007669"/>
    <property type="project" value="InterPro"/>
</dbReference>
<organism evidence="3 4">
    <name type="scientific">Trichoderma harzianum</name>
    <name type="common">Hypocrea lixii</name>
    <dbReference type="NCBI Taxonomy" id="5544"/>
    <lineage>
        <taxon>Eukaryota</taxon>
        <taxon>Fungi</taxon>
        <taxon>Dikarya</taxon>
        <taxon>Ascomycota</taxon>
        <taxon>Pezizomycotina</taxon>
        <taxon>Sordariomycetes</taxon>
        <taxon>Hypocreomycetidae</taxon>
        <taxon>Hypocreales</taxon>
        <taxon>Hypocreaceae</taxon>
        <taxon>Trichoderma</taxon>
    </lineage>
</organism>
<reference evidence="4" key="1">
    <citation type="journal article" date="2015" name="Genome Announc.">
        <title>Draft whole-genome sequence of the biocontrol agent Trichoderma harzianum T6776.</title>
        <authorList>
            <person name="Baroncelli R."/>
            <person name="Piaggeschi G."/>
            <person name="Fiorini L."/>
            <person name="Bertolini E."/>
            <person name="Zapparata A."/>
            <person name="Pe M.E."/>
            <person name="Sarrocco S."/>
            <person name="Vannacci G."/>
        </authorList>
    </citation>
    <scope>NUCLEOTIDE SEQUENCE [LARGE SCALE GENOMIC DNA]</scope>
    <source>
        <strain evidence="4">T6776</strain>
    </source>
</reference>
<dbReference type="Proteomes" id="UP000034112">
    <property type="component" value="Unassembled WGS sequence"/>
</dbReference>
<dbReference type="OMA" id="MQVTVGW"/>
<evidence type="ECO:0000259" key="2">
    <source>
        <dbReference type="Pfam" id="PF07110"/>
    </source>
</evidence>
<comment type="caution">
    <text evidence="3">The sequence shown here is derived from an EMBL/GenBank/DDBJ whole genome shotgun (WGS) entry which is preliminary data.</text>
</comment>
<dbReference type="EMBL" id="JOKZ01000066">
    <property type="protein sequence ID" value="KKP04838.1"/>
    <property type="molecule type" value="Genomic_DNA"/>
</dbReference>
<feature type="domain" description="EthD" evidence="2">
    <location>
        <begin position="18"/>
        <end position="113"/>
    </location>
</feature>
<proteinExistence type="inferred from homology"/>
<dbReference type="Pfam" id="PF07110">
    <property type="entry name" value="EthD"/>
    <property type="match status" value="1"/>
</dbReference>
<dbReference type="OrthoDB" id="3183782at2759"/>
<evidence type="ECO:0000313" key="4">
    <source>
        <dbReference type="Proteomes" id="UP000034112"/>
    </source>
</evidence>
<name>A0A0F9XXV3_TRIHA</name>
<evidence type="ECO:0000256" key="1">
    <source>
        <dbReference type="ARBA" id="ARBA00005986"/>
    </source>
</evidence>
<dbReference type="SUPFAM" id="SSF54909">
    <property type="entry name" value="Dimeric alpha+beta barrel"/>
    <property type="match status" value="1"/>
</dbReference>
<dbReference type="InterPro" id="IPR011008">
    <property type="entry name" value="Dimeric_a/b-barrel"/>
</dbReference>
<protein>
    <recommendedName>
        <fullName evidence="2">EthD domain-containing protein</fullName>
    </recommendedName>
</protein>
<gene>
    <name evidence="3" type="ORF">THAR02_03096</name>
</gene>